<dbReference type="EMBL" id="BAAFSV010000004">
    <property type="protein sequence ID" value="GAB1317151.1"/>
    <property type="molecule type" value="Genomic_DNA"/>
</dbReference>
<dbReference type="Proteomes" id="UP001628179">
    <property type="component" value="Unassembled WGS sequence"/>
</dbReference>
<comment type="caution">
    <text evidence="10">The sequence shown here is derived from an EMBL/GenBank/DDBJ whole genome shotgun (WGS) entry which is preliminary data.</text>
</comment>
<reference evidence="10 11" key="1">
    <citation type="submission" date="2024-09" db="EMBL/GenBank/DDBJ databases">
        <title>Itraconazole resistance in Madurella fahalii resulting from another homologue of gene encoding cytochrome P450 14-alpha sterol demethylase (CYP51).</title>
        <authorList>
            <person name="Yoshioka I."/>
            <person name="Fahal A.H."/>
            <person name="Kaneko S."/>
            <person name="Yaguchi T."/>
        </authorList>
    </citation>
    <scope>NUCLEOTIDE SEQUENCE [LARGE SCALE GENOMIC DNA]</scope>
    <source>
        <strain evidence="10 11">IFM 68171</strain>
    </source>
</reference>
<dbReference type="InterPro" id="IPR000026">
    <property type="entry name" value="N1-like"/>
</dbReference>
<dbReference type="Gene3D" id="3.10.450.30">
    <property type="entry name" value="Microbial ribonucleases"/>
    <property type="match status" value="1"/>
</dbReference>
<proteinExistence type="inferred from homology"/>
<comment type="catalytic activity">
    <reaction evidence="8">
        <text>[RNA] containing guanosine + H2O = an [RNA fragment]-3'-guanosine-3'-phosphate + a 5'-hydroxy-ribonucleotide-3'-[RNA fragment].</text>
        <dbReference type="EC" id="4.6.1.24"/>
    </reaction>
</comment>
<keyword evidence="7" id="KW-0456">Lyase</keyword>
<evidence type="ECO:0000313" key="11">
    <source>
        <dbReference type="Proteomes" id="UP001628179"/>
    </source>
</evidence>
<organism evidence="10 11">
    <name type="scientific">Madurella fahalii</name>
    <dbReference type="NCBI Taxonomy" id="1157608"/>
    <lineage>
        <taxon>Eukaryota</taxon>
        <taxon>Fungi</taxon>
        <taxon>Dikarya</taxon>
        <taxon>Ascomycota</taxon>
        <taxon>Pezizomycotina</taxon>
        <taxon>Sordariomycetes</taxon>
        <taxon>Sordariomycetidae</taxon>
        <taxon>Sordariales</taxon>
        <taxon>Sordariales incertae sedis</taxon>
        <taxon>Madurella</taxon>
    </lineage>
</organism>
<dbReference type="SUPFAM" id="SSF53933">
    <property type="entry name" value="Microbial ribonucleases"/>
    <property type="match status" value="1"/>
</dbReference>
<comment type="similarity">
    <text evidence="1">Belongs to the ribonuclease N1/T1 family.</text>
</comment>
<evidence type="ECO:0000256" key="5">
    <source>
        <dbReference type="ARBA" id="ARBA00022801"/>
    </source>
</evidence>
<evidence type="ECO:0000256" key="3">
    <source>
        <dbReference type="ARBA" id="ARBA00022722"/>
    </source>
</evidence>
<dbReference type="InterPro" id="IPR016191">
    <property type="entry name" value="Ribonuclease/ribotoxin"/>
</dbReference>
<dbReference type="RefSeq" id="XP_070918882.1">
    <property type="nucleotide sequence ID" value="XM_071062781.1"/>
</dbReference>
<dbReference type="PANTHER" id="PTHR42104">
    <property type="entry name" value="EXTRACELLULAR GUANYL-SPECIFIC RIBONUCLEASE RNTA (AFU_ORTHOLOGUE AFUA_4G03230)"/>
    <property type="match status" value="1"/>
</dbReference>
<evidence type="ECO:0000256" key="4">
    <source>
        <dbReference type="ARBA" id="ARBA00022759"/>
    </source>
</evidence>
<keyword evidence="5" id="KW-0378">Hydrolase</keyword>
<keyword evidence="11" id="KW-1185">Reference proteome</keyword>
<evidence type="ECO:0000256" key="6">
    <source>
        <dbReference type="ARBA" id="ARBA00023157"/>
    </source>
</evidence>
<keyword evidence="4" id="KW-0255">Endonuclease</keyword>
<dbReference type="PANTHER" id="PTHR42104:SF1">
    <property type="entry name" value="EXTRACELLULAR GUANYL-SPECIFIC RIBONUCLEASE RNTA (AFU_ORTHOLOGUE AFUA_4G03230)"/>
    <property type="match status" value="1"/>
</dbReference>
<evidence type="ECO:0000256" key="2">
    <source>
        <dbReference type="ARBA" id="ARBA00012549"/>
    </source>
</evidence>
<name>A0ABQ0GHB7_9PEZI</name>
<protein>
    <recommendedName>
        <fullName evidence="2">ribonuclease T1</fullName>
        <ecNumber evidence="2">4.6.1.24</ecNumber>
    </recommendedName>
</protein>
<evidence type="ECO:0000256" key="1">
    <source>
        <dbReference type="ARBA" id="ARBA00009006"/>
    </source>
</evidence>
<dbReference type="Pfam" id="PF00545">
    <property type="entry name" value="Ribonuclease"/>
    <property type="match status" value="1"/>
</dbReference>
<dbReference type="EC" id="4.6.1.24" evidence="2"/>
<accession>A0ABQ0GHB7</accession>
<keyword evidence="6" id="KW-1015">Disulfide bond</keyword>
<feature type="signal peptide" evidence="9">
    <location>
        <begin position="1"/>
        <end position="21"/>
    </location>
</feature>
<keyword evidence="9" id="KW-0732">Signal</keyword>
<evidence type="ECO:0000256" key="8">
    <source>
        <dbReference type="ARBA" id="ARBA00034015"/>
    </source>
</evidence>
<sequence>MYLLPVARLAISLVLVELSLAIFAPAGALGKREDFNLPPSDQFIACPGYRYSRPQAESAIQAAIDTTADVAKKIGYPHKFGNNKKLKFSDKCKGQQLYEFPLLPGSKTYSGGNPGADRVVYYIHSNPKVKEPMTKAFYCGVMIHDGARRGEFALCPVED</sequence>
<evidence type="ECO:0000256" key="7">
    <source>
        <dbReference type="ARBA" id="ARBA00023239"/>
    </source>
</evidence>
<evidence type="ECO:0000313" key="10">
    <source>
        <dbReference type="EMBL" id="GAB1317151.1"/>
    </source>
</evidence>
<evidence type="ECO:0000256" key="9">
    <source>
        <dbReference type="SAM" id="SignalP"/>
    </source>
</evidence>
<feature type="chain" id="PRO_5045794007" description="ribonuclease T1" evidence="9">
    <location>
        <begin position="22"/>
        <end position="159"/>
    </location>
</feature>
<keyword evidence="3" id="KW-0540">Nuclease</keyword>
<gene>
    <name evidence="10" type="ORF">MFIFM68171_07361</name>
</gene>
<dbReference type="GeneID" id="98178104"/>